<proteinExistence type="predicted"/>
<dbReference type="GO" id="GO:0005739">
    <property type="term" value="C:mitochondrion"/>
    <property type="evidence" value="ECO:0007669"/>
    <property type="project" value="InterPro"/>
</dbReference>
<sequence>MPPIQYVGRHSEHFFGKYLSEIVRNLKNRGQGRVVIKETEAAKYPEPCFYVIERASPVMSDKSHVRCRLWARRICRGRDLGTGQILHTHEPDWRLAHPEEAERLLRAASDPKNAVTDTTVRCVAPMPPLLAVYLRRRGLLPDETRRKADAAASASSDHALTADEKEAAGLLLLTKLPWDPELFQVPIVPSEEEQGRIHPPYTYTSRDDLFTKPDVSGDKYYIRRSDTPGLYWKVILEQKSSSLKKATKSPD</sequence>
<comment type="caution">
    <text evidence="1">The sequence shown here is derived from an EMBL/GenBank/DDBJ whole genome shotgun (WGS) entry which is preliminary data.</text>
</comment>
<accession>A0A4E0RF63</accession>
<dbReference type="GO" id="GO:0016301">
    <property type="term" value="F:kinase activity"/>
    <property type="evidence" value="ECO:0007669"/>
    <property type="project" value="UniProtKB-KW"/>
</dbReference>
<dbReference type="Proteomes" id="UP000230066">
    <property type="component" value="Unassembled WGS sequence"/>
</dbReference>
<keyword evidence="1" id="KW-0808">Transferase</keyword>
<evidence type="ECO:0000313" key="2">
    <source>
        <dbReference type="Proteomes" id="UP000230066"/>
    </source>
</evidence>
<dbReference type="PANTHER" id="PTHR28589">
    <property type="entry name" value="28S RIBOSOMAL PROTEIN S34, MITOCHONDRIAL"/>
    <property type="match status" value="1"/>
</dbReference>
<organism evidence="1 2">
    <name type="scientific">Fasciola hepatica</name>
    <name type="common">Liver fluke</name>
    <dbReference type="NCBI Taxonomy" id="6192"/>
    <lineage>
        <taxon>Eukaryota</taxon>
        <taxon>Metazoa</taxon>
        <taxon>Spiralia</taxon>
        <taxon>Lophotrochozoa</taxon>
        <taxon>Platyhelminthes</taxon>
        <taxon>Trematoda</taxon>
        <taxon>Digenea</taxon>
        <taxon>Plagiorchiida</taxon>
        <taxon>Echinostomata</taxon>
        <taxon>Echinostomatoidea</taxon>
        <taxon>Fasciolidae</taxon>
        <taxon>Fasciola</taxon>
    </lineage>
</organism>
<reference evidence="1" key="1">
    <citation type="submission" date="2019-03" db="EMBL/GenBank/DDBJ databases">
        <title>Improved annotation for the trematode Fasciola hepatica.</title>
        <authorList>
            <person name="Choi Y.-J."/>
            <person name="Martin J."/>
            <person name="Mitreva M."/>
        </authorList>
    </citation>
    <scope>NUCLEOTIDE SEQUENCE [LARGE SCALE GENOMIC DNA]</scope>
</reference>
<name>A0A4E0RF63_FASHE</name>
<keyword evidence="2" id="KW-1185">Reference proteome</keyword>
<dbReference type="GO" id="GO:0003735">
    <property type="term" value="F:structural constituent of ribosome"/>
    <property type="evidence" value="ECO:0007669"/>
    <property type="project" value="InterPro"/>
</dbReference>
<keyword evidence="1" id="KW-0418">Kinase</keyword>
<dbReference type="PANTHER" id="PTHR28589:SF1">
    <property type="entry name" value="SMALL RIBOSOMAL SUBUNIT PROTEIN MS34"/>
    <property type="match status" value="1"/>
</dbReference>
<evidence type="ECO:0000313" key="1">
    <source>
        <dbReference type="EMBL" id="THD24884.1"/>
    </source>
</evidence>
<protein>
    <submittedName>
        <fullName evidence="1">MAP/microtubule affinity-regulating kinase 3</fullName>
    </submittedName>
</protein>
<dbReference type="EMBL" id="JXXN02001383">
    <property type="protein sequence ID" value="THD24884.1"/>
    <property type="molecule type" value="Genomic_DNA"/>
</dbReference>
<gene>
    <name evidence="1" type="ORF">D915_004344</name>
</gene>
<dbReference type="AlphaFoldDB" id="A0A4E0RF63"/>
<dbReference type="Pfam" id="PF16053">
    <property type="entry name" value="MRP-S34"/>
    <property type="match status" value="1"/>
</dbReference>
<dbReference type="InterPro" id="IPR032053">
    <property type="entry name" value="Ribosomal_mS34"/>
</dbReference>